<keyword evidence="5" id="KW-1185">Reference proteome</keyword>
<dbReference type="Pfam" id="PF03707">
    <property type="entry name" value="MHYT"/>
    <property type="match status" value="2"/>
</dbReference>
<organism evidence="4 5">
    <name type="scientific">Nocardia huaxiensis</name>
    <dbReference type="NCBI Taxonomy" id="2755382"/>
    <lineage>
        <taxon>Bacteria</taxon>
        <taxon>Bacillati</taxon>
        <taxon>Actinomycetota</taxon>
        <taxon>Actinomycetes</taxon>
        <taxon>Mycobacteriales</taxon>
        <taxon>Nocardiaceae</taxon>
        <taxon>Nocardia</taxon>
    </lineage>
</organism>
<evidence type="ECO:0000256" key="1">
    <source>
        <dbReference type="PROSITE-ProRule" id="PRU00244"/>
    </source>
</evidence>
<feature type="transmembrane region" description="Helical" evidence="1">
    <location>
        <begin position="138"/>
        <end position="162"/>
    </location>
</feature>
<dbReference type="PANTHER" id="PTHR35152:SF1">
    <property type="entry name" value="DOMAIN SIGNALLING PROTEIN, PUTATIVE (AFU_ORTHOLOGUE AFUA_5G11310)-RELATED"/>
    <property type="match status" value="1"/>
</dbReference>
<name>A0A7D6Z2N1_9NOCA</name>
<dbReference type="EMBL" id="CP059399">
    <property type="protein sequence ID" value="QLY29384.1"/>
    <property type="molecule type" value="Genomic_DNA"/>
</dbReference>
<feature type="transmembrane region" description="Helical" evidence="1">
    <location>
        <begin position="107"/>
        <end position="126"/>
    </location>
</feature>
<feature type="domain" description="MHYT" evidence="3">
    <location>
        <begin position="9"/>
        <end position="197"/>
    </location>
</feature>
<feature type="transmembrane region" description="Helical" evidence="1">
    <location>
        <begin position="169"/>
        <end position="188"/>
    </location>
</feature>
<evidence type="ECO:0000313" key="5">
    <source>
        <dbReference type="Proteomes" id="UP000515512"/>
    </source>
</evidence>
<feature type="transmembrane region" description="Helical" evidence="1">
    <location>
        <begin position="80"/>
        <end position="100"/>
    </location>
</feature>
<evidence type="ECO:0000256" key="2">
    <source>
        <dbReference type="SAM" id="MobiDB-lite"/>
    </source>
</evidence>
<dbReference type="PANTHER" id="PTHR35152">
    <property type="entry name" value="DOMAIN SIGNALLING PROTEIN, PUTATIVE (AFU_ORTHOLOGUE AFUA_5G11310)-RELATED"/>
    <property type="match status" value="1"/>
</dbReference>
<keyword evidence="1" id="KW-0812">Transmembrane</keyword>
<dbReference type="AlphaFoldDB" id="A0A7D6Z2N1"/>
<feature type="transmembrane region" description="Helical" evidence="1">
    <location>
        <begin position="213"/>
        <end position="234"/>
    </location>
</feature>
<dbReference type="InterPro" id="IPR005330">
    <property type="entry name" value="MHYT_dom"/>
</dbReference>
<reference evidence="4 5" key="1">
    <citation type="submission" date="2020-07" db="EMBL/GenBank/DDBJ databases">
        <authorList>
            <person name="Zhuang K."/>
            <person name="Ran Y."/>
        </authorList>
    </citation>
    <scope>NUCLEOTIDE SEQUENCE [LARGE SCALE GENOMIC DNA]</scope>
    <source>
        <strain evidence="4 5">WCH-YHL-001</strain>
    </source>
</reference>
<dbReference type="Proteomes" id="UP000515512">
    <property type="component" value="Chromosome"/>
</dbReference>
<keyword evidence="1" id="KW-0472">Membrane</keyword>
<dbReference type="PROSITE" id="PS50924">
    <property type="entry name" value="MHYT"/>
    <property type="match status" value="1"/>
</dbReference>
<evidence type="ECO:0000313" key="4">
    <source>
        <dbReference type="EMBL" id="QLY29384.1"/>
    </source>
</evidence>
<feature type="region of interest" description="Disordered" evidence="2">
    <location>
        <begin position="242"/>
        <end position="346"/>
    </location>
</feature>
<feature type="transmembrane region" description="Helical" evidence="1">
    <location>
        <begin position="15"/>
        <end position="33"/>
    </location>
</feature>
<accession>A0A7D6Z2N1</accession>
<dbReference type="RefSeq" id="WP_181580588.1">
    <property type="nucleotide sequence ID" value="NZ_CP059399.1"/>
</dbReference>
<feature type="transmembrane region" description="Helical" evidence="1">
    <location>
        <begin position="45"/>
        <end position="68"/>
    </location>
</feature>
<keyword evidence="1" id="KW-1133">Transmembrane helix</keyword>
<evidence type="ECO:0000259" key="3">
    <source>
        <dbReference type="PROSITE" id="PS50924"/>
    </source>
</evidence>
<proteinExistence type="predicted"/>
<protein>
    <recommendedName>
        <fullName evidence="3">MHYT domain-containing protein</fullName>
    </recommendedName>
</protein>
<sequence length="346" mass="35692">MLEIHHFSYGWVTPVLAYIMSVTGSLLGLRCTARARSGDGRTGWLIAAAIAIGGTGIWVMHFIAMLGFSIRGASIRYNVPITLLSAVIAMVVVYAGLSIVARGRWGFGSLLAGGAVTGLGVGAMHYSGMYAMKSDAVINYSAGIVTLSMVIAVVAATAALWFTLHITGIFATIGAALIMGVAVCGMHYTGMASMSAHHSGHSSIPAGAGAMELLAPLMITVSMVTMVLLIHVGLTEVDERSRLAEPQRAKPARQDAWSLKPDQAARQENPPARQHPAAVAPNAAGPQFGNLAAAADGPAPQGKPTIAPRIPGRSGHGTNGSAQSEGFGPGLPSRAPGLPRDRRSAS</sequence>
<dbReference type="KEGG" id="nhu:H0264_29575"/>
<gene>
    <name evidence="4" type="ORF">H0264_29575</name>
</gene>
<dbReference type="GO" id="GO:0016020">
    <property type="term" value="C:membrane"/>
    <property type="evidence" value="ECO:0007669"/>
    <property type="project" value="UniProtKB-UniRule"/>
</dbReference>